<dbReference type="Proteomes" id="UP000183561">
    <property type="component" value="Unassembled WGS sequence"/>
</dbReference>
<gene>
    <name evidence="3" type="ORF">SAMN04490239_0938</name>
</gene>
<feature type="compositionally biased region" description="Pro residues" evidence="1">
    <location>
        <begin position="197"/>
        <end position="207"/>
    </location>
</feature>
<dbReference type="EMBL" id="FNSV01000005">
    <property type="protein sequence ID" value="SEB62626.1"/>
    <property type="molecule type" value="Genomic_DNA"/>
</dbReference>
<evidence type="ECO:0000313" key="4">
    <source>
        <dbReference type="Proteomes" id="UP000183561"/>
    </source>
</evidence>
<accession>A0A1H4KWL9</accession>
<feature type="region of interest" description="Disordered" evidence="1">
    <location>
        <begin position="1"/>
        <end position="22"/>
    </location>
</feature>
<evidence type="ECO:0000259" key="2">
    <source>
        <dbReference type="Pfam" id="PF03364"/>
    </source>
</evidence>
<organism evidence="3 4">
    <name type="scientific">Rhodococcus koreensis</name>
    <dbReference type="NCBI Taxonomy" id="99653"/>
    <lineage>
        <taxon>Bacteria</taxon>
        <taxon>Bacillati</taxon>
        <taxon>Actinomycetota</taxon>
        <taxon>Actinomycetes</taxon>
        <taxon>Mycobacteriales</taxon>
        <taxon>Nocardiaceae</taxon>
        <taxon>Rhodococcus</taxon>
    </lineage>
</organism>
<dbReference type="SUPFAM" id="SSF55961">
    <property type="entry name" value="Bet v1-like"/>
    <property type="match status" value="1"/>
</dbReference>
<feature type="compositionally biased region" description="Polar residues" evidence="1">
    <location>
        <begin position="132"/>
        <end position="141"/>
    </location>
</feature>
<keyword evidence="4" id="KW-1185">Reference proteome</keyword>
<protein>
    <recommendedName>
        <fullName evidence="2">Coenzyme Q-binding protein COQ10 START domain-containing protein</fullName>
    </recommendedName>
</protein>
<feature type="compositionally biased region" description="Basic and acidic residues" evidence="1">
    <location>
        <begin position="142"/>
        <end position="151"/>
    </location>
</feature>
<dbReference type="InterPro" id="IPR005031">
    <property type="entry name" value="COQ10_START"/>
</dbReference>
<name>A0A1H4KWL9_9NOCA</name>
<dbReference type="AlphaFoldDB" id="A0A1H4KWL9"/>
<evidence type="ECO:0000256" key="1">
    <source>
        <dbReference type="SAM" id="MobiDB-lite"/>
    </source>
</evidence>
<proteinExistence type="predicted"/>
<evidence type="ECO:0000313" key="3">
    <source>
        <dbReference type="EMBL" id="SEB62626.1"/>
    </source>
</evidence>
<dbReference type="Pfam" id="PF03364">
    <property type="entry name" value="Polyketide_cyc"/>
    <property type="match status" value="1"/>
</dbReference>
<feature type="region of interest" description="Disordered" evidence="1">
    <location>
        <begin position="121"/>
        <end position="207"/>
    </location>
</feature>
<dbReference type="InterPro" id="IPR023393">
    <property type="entry name" value="START-like_dom_sf"/>
</dbReference>
<feature type="compositionally biased region" description="Polar residues" evidence="1">
    <location>
        <begin position="10"/>
        <end position="22"/>
    </location>
</feature>
<sequence length="207" mass="22297">MCSNDCPDTPGTSGRTRNTPSTIDATTTHWVFDIVGQRGEFSATITKQHPDERVAWKSDVSPDHAGVVTFHRLDDTHTRVTAQMDIDPDGVVENVADKFGVLTHWVKADMQNHATSTVAWVSGTPRGPHAATPSTHRSVSTARRESPERSRRPAAAAAPPTDRRLHRPPRPLTGCHRATPPAPASRRCAPGCRATPSDPPPPATSSS</sequence>
<reference evidence="4" key="1">
    <citation type="submission" date="2016-10" db="EMBL/GenBank/DDBJ databases">
        <authorList>
            <person name="Varghese N."/>
            <person name="Submissions S."/>
        </authorList>
    </citation>
    <scope>NUCLEOTIDE SEQUENCE [LARGE SCALE GENOMIC DNA]</scope>
    <source>
        <strain evidence="4">DSM 44498</strain>
    </source>
</reference>
<dbReference type="Gene3D" id="3.30.530.20">
    <property type="match status" value="1"/>
</dbReference>
<feature type="domain" description="Coenzyme Q-binding protein COQ10 START" evidence="2">
    <location>
        <begin position="24"/>
        <end position="112"/>
    </location>
</feature>